<protein>
    <recommendedName>
        <fullName evidence="6">MIF4G domain-containing protein</fullName>
    </recommendedName>
</protein>
<feature type="domain" description="MIF4G-like type 2" evidence="3">
    <location>
        <begin position="522"/>
        <end position="772"/>
    </location>
</feature>
<dbReference type="Gene3D" id="1.25.40.180">
    <property type="match status" value="3"/>
</dbReference>
<evidence type="ECO:0008006" key="6">
    <source>
        <dbReference type="Google" id="ProtNLM"/>
    </source>
</evidence>
<dbReference type="Pfam" id="PF09090">
    <property type="entry name" value="MIF4G_like_2"/>
    <property type="match status" value="1"/>
</dbReference>
<dbReference type="PANTHER" id="PTHR12412">
    <property type="entry name" value="CAP BINDING PROTEIN"/>
    <property type="match status" value="1"/>
</dbReference>
<accession>A0A1E3QFL2</accession>
<dbReference type="InterPro" id="IPR015174">
    <property type="entry name" value="MIF4G-like_typ-2"/>
</dbReference>
<dbReference type="PANTHER" id="PTHR12412:SF2">
    <property type="entry name" value="NUCLEAR CAP-BINDING PROTEIN SUBUNIT 1"/>
    <property type="match status" value="1"/>
</dbReference>
<dbReference type="STRING" id="675824.A0A1E3QFL2"/>
<name>A0A1E3QFL2_LIPST</name>
<keyword evidence="5" id="KW-1185">Reference proteome</keyword>
<dbReference type="GO" id="GO:0006406">
    <property type="term" value="P:mRNA export from nucleus"/>
    <property type="evidence" value="ECO:0007669"/>
    <property type="project" value="InterPro"/>
</dbReference>
<dbReference type="EMBL" id="KV454289">
    <property type="protein sequence ID" value="ODQ76466.1"/>
    <property type="molecule type" value="Genomic_DNA"/>
</dbReference>
<feature type="domain" description="MIF4G-like type 1" evidence="2">
    <location>
        <begin position="317"/>
        <end position="507"/>
    </location>
</feature>
<dbReference type="GO" id="GO:0005846">
    <property type="term" value="C:nuclear cap binding complex"/>
    <property type="evidence" value="ECO:0007669"/>
    <property type="project" value="InterPro"/>
</dbReference>
<evidence type="ECO:0000259" key="2">
    <source>
        <dbReference type="Pfam" id="PF09088"/>
    </source>
</evidence>
<evidence type="ECO:0000313" key="5">
    <source>
        <dbReference type="Proteomes" id="UP000094385"/>
    </source>
</evidence>
<organism evidence="4 5">
    <name type="scientific">Lipomyces starkeyi NRRL Y-11557</name>
    <dbReference type="NCBI Taxonomy" id="675824"/>
    <lineage>
        <taxon>Eukaryota</taxon>
        <taxon>Fungi</taxon>
        <taxon>Dikarya</taxon>
        <taxon>Ascomycota</taxon>
        <taxon>Saccharomycotina</taxon>
        <taxon>Lipomycetes</taxon>
        <taxon>Lipomycetales</taxon>
        <taxon>Lipomycetaceae</taxon>
        <taxon>Lipomyces</taxon>
    </lineage>
</organism>
<feature type="compositionally biased region" description="Basic and acidic residues" evidence="1">
    <location>
        <begin position="19"/>
        <end position="29"/>
    </location>
</feature>
<dbReference type="AlphaFoldDB" id="A0A1E3QFL2"/>
<dbReference type="InterPro" id="IPR016024">
    <property type="entry name" value="ARM-type_fold"/>
</dbReference>
<evidence type="ECO:0000313" key="4">
    <source>
        <dbReference type="EMBL" id="ODQ76466.1"/>
    </source>
</evidence>
<gene>
    <name evidence="4" type="ORF">LIPSTDRAFT_67364</name>
</gene>
<dbReference type="GO" id="GO:0003729">
    <property type="term" value="F:mRNA binding"/>
    <property type="evidence" value="ECO:0007669"/>
    <property type="project" value="TreeGrafter"/>
</dbReference>
<evidence type="ECO:0000256" key="1">
    <source>
        <dbReference type="SAM" id="MobiDB-lite"/>
    </source>
</evidence>
<dbReference type="InterPro" id="IPR015172">
    <property type="entry name" value="MIF4G-like_typ-1"/>
</dbReference>
<feature type="region of interest" description="Disordered" evidence="1">
    <location>
        <begin position="1"/>
        <end position="31"/>
    </location>
</feature>
<reference evidence="4 5" key="1">
    <citation type="journal article" date="2016" name="Proc. Natl. Acad. Sci. U.S.A.">
        <title>Comparative genomics of biotechnologically important yeasts.</title>
        <authorList>
            <person name="Riley R."/>
            <person name="Haridas S."/>
            <person name="Wolfe K.H."/>
            <person name="Lopes M.R."/>
            <person name="Hittinger C.T."/>
            <person name="Goeker M."/>
            <person name="Salamov A.A."/>
            <person name="Wisecaver J.H."/>
            <person name="Long T.M."/>
            <person name="Calvey C.H."/>
            <person name="Aerts A.L."/>
            <person name="Barry K.W."/>
            <person name="Choi C."/>
            <person name="Clum A."/>
            <person name="Coughlan A.Y."/>
            <person name="Deshpande S."/>
            <person name="Douglass A.P."/>
            <person name="Hanson S.J."/>
            <person name="Klenk H.-P."/>
            <person name="LaButti K.M."/>
            <person name="Lapidus A."/>
            <person name="Lindquist E.A."/>
            <person name="Lipzen A.M."/>
            <person name="Meier-Kolthoff J.P."/>
            <person name="Ohm R.A."/>
            <person name="Otillar R.P."/>
            <person name="Pangilinan J.L."/>
            <person name="Peng Y."/>
            <person name="Rokas A."/>
            <person name="Rosa C.A."/>
            <person name="Scheuner C."/>
            <person name="Sibirny A.A."/>
            <person name="Slot J.C."/>
            <person name="Stielow J.B."/>
            <person name="Sun H."/>
            <person name="Kurtzman C.P."/>
            <person name="Blackwell M."/>
            <person name="Grigoriev I.V."/>
            <person name="Jeffries T.W."/>
        </authorList>
    </citation>
    <scope>NUCLEOTIDE SEQUENCE [LARGE SCALE GENOMIC DNA]</scope>
    <source>
        <strain evidence="4 5">NRRL Y-11557</strain>
    </source>
</reference>
<dbReference type="GO" id="GO:0000184">
    <property type="term" value="P:nuclear-transcribed mRNA catabolic process, nonsense-mediated decay"/>
    <property type="evidence" value="ECO:0007669"/>
    <property type="project" value="TreeGrafter"/>
</dbReference>
<sequence length="799" mass="92000">MSTTEPSAPAVNQGIKRRRDGDDLPDYKRQRPNFVQPAFPRLRKLFTCLGEPSRFPLPESILHCAKSFTSVEFDEEVTLSLYSLFVNISIEQPLKVFSLAASLQCVNNTESTHGAAVVKYMVERTQSYINAGDWNNVKLVLRFLIMLKPIISNFEAIVGFIEKLLERAIELTSMCSGRSPLAEELYKVVLLSLPYLVVSDSSDETKRKATELFEKSKEYNHSAIKAEELLNPFVDGEAPYRFSDSLELLQIQLSNLVEANWELQLLYDYSTIALASDFEKHSIDELQLPEKLSALNSSKSPDVFLKFYMNEQVETTPPVDRIESTLFRDLLTDTVINLNFNRQEVARQLIWFDNFLRPGLFAPRETSLEKLSQAKPGSSTWKPEDIAVEAVLAGLFRLPNSLLKPVYFHSVLIEACILAPHAIAPVFGRAIRFLYSHLEHLDVQVIYLYADWFSHHLSNFGFTWKWREWTEDLNLNELNPKRVFIRELIYKELRLSFPQRIIETLPDEFSDLVHEGDDVPPFKFALPDEPYSEQSRLVLQNIRDRRGPDEFTEVFDEIKKKSEEQNDKADAHDMVCEIFVTAIVHLGARSLSHVESWIERTLPVLRVVCPEKGGERHRRVVKIIFKYWKDKTGTAVQVVKKMMNHKVIAPLSVVEWILLDLEVGSFSEGYSWELLGFAIDKAKLLIKEAEAVPKTVEDEDGDTKLLADEKLKEIDDNIETLKNTLNHIFVTIVKELARPVQGDAKNEETVRWQRWWKEGFLRAVLRNYHADYKDLQEPLKNLGLTDMFILNSIEQTAEL</sequence>
<dbReference type="Proteomes" id="UP000094385">
    <property type="component" value="Unassembled WGS sequence"/>
</dbReference>
<dbReference type="OrthoDB" id="10252707at2759"/>
<dbReference type="GO" id="GO:0005634">
    <property type="term" value="C:nucleus"/>
    <property type="evidence" value="ECO:0007669"/>
    <property type="project" value="TreeGrafter"/>
</dbReference>
<proteinExistence type="predicted"/>
<dbReference type="Pfam" id="PF09088">
    <property type="entry name" value="MIF4G_like"/>
    <property type="match status" value="1"/>
</dbReference>
<dbReference type="InterPro" id="IPR027159">
    <property type="entry name" value="CBP80"/>
</dbReference>
<evidence type="ECO:0000259" key="3">
    <source>
        <dbReference type="Pfam" id="PF09090"/>
    </source>
</evidence>
<dbReference type="SUPFAM" id="SSF48371">
    <property type="entry name" value="ARM repeat"/>
    <property type="match status" value="3"/>
</dbReference>
<dbReference type="GO" id="GO:0000339">
    <property type="term" value="F:RNA cap binding"/>
    <property type="evidence" value="ECO:0007669"/>
    <property type="project" value="InterPro"/>
</dbReference>